<evidence type="ECO:0000256" key="6">
    <source>
        <dbReference type="ARBA" id="ARBA00022989"/>
    </source>
</evidence>
<evidence type="ECO:0000313" key="11">
    <source>
        <dbReference type="Proteomes" id="UP000034591"/>
    </source>
</evidence>
<comment type="caution">
    <text evidence="10">The sequence shown here is derived from an EMBL/GenBank/DDBJ whole genome shotgun (WGS) entry which is preliminary data.</text>
</comment>
<feature type="transmembrane region" description="Helical" evidence="8">
    <location>
        <begin position="275"/>
        <end position="291"/>
    </location>
</feature>
<feature type="transmembrane region" description="Helical" evidence="8">
    <location>
        <begin position="298"/>
        <end position="316"/>
    </location>
</feature>
<evidence type="ECO:0000256" key="1">
    <source>
        <dbReference type="ARBA" id="ARBA00004651"/>
    </source>
</evidence>
<evidence type="ECO:0000256" key="2">
    <source>
        <dbReference type="ARBA" id="ARBA00022475"/>
    </source>
</evidence>
<evidence type="ECO:0000256" key="8">
    <source>
        <dbReference type="SAM" id="Phobius"/>
    </source>
</evidence>
<evidence type="ECO:0000256" key="3">
    <source>
        <dbReference type="ARBA" id="ARBA00022676"/>
    </source>
</evidence>
<dbReference type="AlphaFoldDB" id="A0A0G0HGT5"/>
<dbReference type="GO" id="GO:0009103">
    <property type="term" value="P:lipopolysaccharide biosynthetic process"/>
    <property type="evidence" value="ECO:0007669"/>
    <property type="project" value="UniProtKB-ARBA"/>
</dbReference>
<dbReference type="GO" id="GO:0016763">
    <property type="term" value="F:pentosyltransferase activity"/>
    <property type="evidence" value="ECO:0007669"/>
    <property type="project" value="TreeGrafter"/>
</dbReference>
<evidence type="ECO:0000256" key="5">
    <source>
        <dbReference type="ARBA" id="ARBA00022692"/>
    </source>
</evidence>
<feature type="transmembrane region" description="Helical" evidence="8">
    <location>
        <begin position="208"/>
        <end position="225"/>
    </location>
</feature>
<keyword evidence="4" id="KW-0808">Transferase</keyword>
<feature type="transmembrane region" description="Helical" evidence="8">
    <location>
        <begin position="351"/>
        <end position="368"/>
    </location>
</feature>
<dbReference type="PANTHER" id="PTHR33908">
    <property type="entry name" value="MANNOSYLTRANSFERASE YKCB-RELATED"/>
    <property type="match status" value="1"/>
</dbReference>
<feature type="domain" description="Glycosyltransferase RgtA/B/C/D-like" evidence="9">
    <location>
        <begin position="68"/>
        <end position="218"/>
    </location>
</feature>
<keyword evidence="6 8" id="KW-1133">Transmembrane helix</keyword>
<protein>
    <recommendedName>
        <fullName evidence="9">Glycosyltransferase RgtA/B/C/D-like domain-containing protein</fullName>
    </recommendedName>
</protein>
<evidence type="ECO:0000256" key="7">
    <source>
        <dbReference type="ARBA" id="ARBA00023136"/>
    </source>
</evidence>
<feature type="transmembrane region" description="Helical" evidence="8">
    <location>
        <begin position="12"/>
        <end position="28"/>
    </location>
</feature>
<dbReference type="EMBL" id="LBTI01000010">
    <property type="protein sequence ID" value="KKQ37740.1"/>
    <property type="molecule type" value="Genomic_DNA"/>
</dbReference>
<evidence type="ECO:0000256" key="4">
    <source>
        <dbReference type="ARBA" id="ARBA00022679"/>
    </source>
</evidence>
<feature type="transmembrane region" description="Helical" evidence="8">
    <location>
        <begin position="132"/>
        <end position="153"/>
    </location>
</feature>
<reference evidence="10 11" key="1">
    <citation type="journal article" date="2015" name="Nature">
        <title>rRNA introns, odd ribosomes, and small enigmatic genomes across a large radiation of phyla.</title>
        <authorList>
            <person name="Brown C.T."/>
            <person name="Hug L.A."/>
            <person name="Thomas B.C."/>
            <person name="Sharon I."/>
            <person name="Castelle C.J."/>
            <person name="Singh A."/>
            <person name="Wilkins M.J."/>
            <person name="Williams K.H."/>
            <person name="Banfield J.F."/>
        </authorList>
    </citation>
    <scope>NUCLEOTIDE SEQUENCE [LARGE SCALE GENOMIC DNA]</scope>
</reference>
<accession>A0A0G0HGT5</accession>
<proteinExistence type="predicted"/>
<dbReference type="InterPro" id="IPR038731">
    <property type="entry name" value="RgtA/B/C-like"/>
</dbReference>
<evidence type="ECO:0000259" key="9">
    <source>
        <dbReference type="Pfam" id="PF13231"/>
    </source>
</evidence>
<dbReference type="Pfam" id="PF13231">
    <property type="entry name" value="PMT_2"/>
    <property type="match status" value="1"/>
</dbReference>
<gene>
    <name evidence="10" type="ORF">US53_C0010G0010</name>
</gene>
<feature type="transmembrane region" description="Helical" evidence="8">
    <location>
        <begin position="165"/>
        <end position="196"/>
    </location>
</feature>
<organism evidence="10 11">
    <name type="scientific">Candidatus Woesebacteria bacterium GW2011_GWA1_37_7</name>
    <dbReference type="NCBI Taxonomy" id="1618545"/>
    <lineage>
        <taxon>Bacteria</taxon>
        <taxon>Candidatus Woeseibacteriota</taxon>
    </lineage>
</organism>
<dbReference type="STRING" id="1618545.US53_C0010G0010"/>
<dbReference type="Proteomes" id="UP000034591">
    <property type="component" value="Unassembled WGS sequence"/>
</dbReference>
<keyword evidence="3" id="KW-0328">Glycosyltransferase</keyword>
<feature type="transmembrane region" description="Helical" evidence="8">
    <location>
        <begin position="86"/>
        <end position="111"/>
    </location>
</feature>
<dbReference type="PANTHER" id="PTHR33908:SF11">
    <property type="entry name" value="MEMBRANE PROTEIN"/>
    <property type="match status" value="1"/>
</dbReference>
<keyword evidence="2" id="KW-1003">Cell membrane</keyword>
<keyword evidence="7 8" id="KW-0472">Membrane</keyword>
<feature type="transmembrane region" description="Helical" evidence="8">
    <location>
        <begin position="322"/>
        <end position="342"/>
    </location>
</feature>
<sequence>MKSQKSERNRYLILIFFLAVIVRFLYFPKDIYFAYDQARDAYVSQEIFAGDMKIQGPPASFPGVYHGSVFYYLFGVIYYLANGSPILLAMFLRAYNAFGVFLIFLISKILFDNRTGYVAGIIYALSFEQSQYALFIGHPALAVLTVFLFYYGLTKLFFEKKESGLIITLLGLGLSIQFHIALIFLIATFIACLIVFRSRLPRINKNTYIYSTLTFFLCTLTYTLSEFKFGFNTIKSLSDYFIFNPENSIYGMNIKNLYLIPLRFIEHNLISFPKLSYITFLATVLALVYFLKQKKLRTIGVFLITWLLSGVLPYLFEHSSLTIYYYTIGGSIPLLIIAAYIVTRIAKIGRILAYGFVVVILLSNLRLINRYNRNGTTPSINVQDKMLLSDELAAIDYLYKKSDGTPYSVYALTNPYKINTTWSYIFEWYARRKYGFIPVWGGDAAQGFKGNLIVNTHQSELPDLKFTIIEPRRGIPERLVEKFQVEEGYFWKVTEEKSFGEIIVQERIRK</sequence>
<dbReference type="InterPro" id="IPR050297">
    <property type="entry name" value="LipidA_mod_glycosyltrf_83"/>
</dbReference>
<keyword evidence="5 8" id="KW-0812">Transmembrane</keyword>
<evidence type="ECO:0000313" key="10">
    <source>
        <dbReference type="EMBL" id="KKQ37740.1"/>
    </source>
</evidence>
<name>A0A0G0HGT5_9BACT</name>
<dbReference type="GO" id="GO:0005886">
    <property type="term" value="C:plasma membrane"/>
    <property type="evidence" value="ECO:0007669"/>
    <property type="project" value="UniProtKB-SubCell"/>
</dbReference>
<comment type="subcellular location">
    <subcellularLocation>
        <location evidence="1">Cell membrane</location>
        <topology evidence="1">Multi-pass membrane protein</topology>
    </subcellularLocation>
</comment>